<dbReference type="HOGENOM" id="CLU_1397177_0_0_1"/>
<accession>L8X2T3</accession>
<dbReference type="Proteomes" id="UP000011668">
    <property type="component" value="Unassembled WGS sequence"/>
</dbReference>
<evidence type="ECO:0000256" key="2">
    <source>
        <dbReference type="ARBA" id="ARBA00022723"/>
    </source>
</evidence>
<comment type="caution">
    <text evidence="4">The sequence shown here is derived from an EMBL/GenBank/DDBJ whole genome shotgun (WGS) entry which is preliminary data.</text>
</comment>
<keyword evidence="2" id="KW-0479">Metal-binding</keyword>
<keyword evidence="3" id="KW-0862">Zinc</keyword>
<comment type="similarity">
    <text evidence="1">Belongs to the UPF0587 family.</text>
</comment>
<proteinExistence type="inferred from homology"/>
<dbReference type="GO" id="GO:0008270">
    <property type="term" value="F:zinc ion binding"/>
    <property type="evidence" value="ECO:0007669"/>
    <property type="project" value="TreeGrafter"/>
</dbReference>
<protein>
    <submittedName>
        <fullName evidence="4">Uncharacterized protein</fullName>
    </submittedName>
</protein>
<dbReference type="Pfam" id="PF05907">
    <property type="entry name" value="CXXC_Zn-b_euk"/>
    <property type="match status" value="1"/>
</dbReference>
<dbReference type="PANTHER" id="PTHR12857:SF0">
    <property type="entry name" value="CXXC MOTIF CONTAINING ZINC BINDING PROTEIN"/>
    <property type="match status" value="1"/>
</dbReference>
<dbReference type="OrthoDB" id="10248838at2759"/>
<evidence type="ECO:0000313" key="5">
    <source>
        <dbReference type="Proteomes" id="UP000011668"/>
    </source>
</evidence>
<sequence length="195" mass="21645">MNGRHFRSSGPVIVLRAYGKKENEWGKEVPYAVSVSIPEPTSVISSFEISFLPRPLRLLLQFKAELENVTDLKPADENFNWFFEVKCTSCNEVHPKYVSMTRTEEMAVSGGKGSTANFVWRCGLCKRESSAKFEVANPVQPYTAESSGQFAPLVTVDCRGLEFIKGSGLAKEQNLVLFSPKSLLMNASGPITTKR</sequence>
<gene>
    <name evidence="4" type="ORF">AG1IA_01428</name>
</gene>
<evidence type="ECO:0000313" key="4">
    <source>
        <dbReference type="EMBL" id="ELU44530.1"/>
    </source>
</evidence>
<name>L8X2T3_THACA</name>
<evidence type="ECO:0000256" key="3">
    <source>
        <dbReference type="ARBA" id="ARBA00022833"/>
    </source>
</evidence>
<dbReference type="SUPFAM" id="SSF141678">
    <property type="entry name" value="MAL13P1.257-like"/>
    <property type="match status" value="1"/>
</dbReference>
<reference evidence="4 5" key="1">
    <citation type="journal article" date="2013" name="Nat. Commun.">
        <title>The evolution and pathogenic mechanisms of the rice sheath blight pathogen.</title>
        <authorList>
            <person name="Zheng A."/>
            <person name="Lin R."/>
            <person name="Xu L."/>
            <person name="Qin P."/>
            <person name="Tang C."/>
            <person name="Ai P."/>
            <person name="Zhang D."/>
            <person name="Liu Y."/>
            <person name="Sun Z."/>
            <person name="Feng H."/>
            <person name="Wang Y."/>
            <person name="Chen Y."/>
            <person name="Liang X."/>
            <person name="Fu R."/>
            <person name="Li Q."/>
            <person name="Zhang J."/>
            <person name="Yu X."/>
            <person name="Xie Z."/>
            <person name="Ding L."/>
            <person name="Guan P."/>
            <person name="Tang J."/>
            <person name="Liang Y."/>
            <person name="Wang S."/>
            <person name="Deng Q."/>
            <person name="Li S."/>
            <person name="Zhu J."/>
            <person name="Wang L."/>
            <person name="Liu H."/>
            <person name="Li P."/>
        </authorList>
    </citation>
    <scope>NUCLEOTIDE SEQUENCE [LARGE SCALE GENOMIC DNA]</scope>
    <source>
        <strain evidence="5">AG-1 IA</strain>
    </source>
</reference>
<dbReference type="AlphaFoldDB" id="L8X2T3"/>
<organism evidence="4 5">
    <name type="scientific">Thanatephorus cucumeris (strain AG1-IA)</name>
    <name type="common">Rice sheath blight fungus</name>
    <name type="synonym">Rhizoctonia solani</name>
    <dbReference type="NCBI Taxonomy" id="983506"/>
    <lineage>
        <taxon>Eukaryota</taxon>
        <taxon>Fungi</taxon>
        <taxon>Dikarya</taxon>
        <taxon>Basidiomycota</taxon>
        <taxon>Agaricomycotina</taxon>
        <taxon>Agaricomycetes</taxon>
        <taxon>Cantharellales</taxon>
        <taxon>Ceratobasidiaceae</taxon>
        <taxon>Rhizoctonia</taxon>
        <taxon>Rhizoctonia solani AG-1</taxon>
    </lineage>
</organism>
<dbReference type="PANTHER" id="PTHR12857">
    <property type="entry name" value="CXXC MOTIF CONTAINING ZINC BINDING PROTEIN"/>
    <property type="match status" value="1"/>
</dbReference>
<dbReference type="EMBL" id="AFRT01000296">
    <property type="protein sequence ID" value="ELU44530.1"/>
    <property type="molecule type" value="Genomic_DNA"/>
</dbReference>
<dbReference type="InterPro" id="IPR008584">
    <property type="entry name" value="CXXC_Zn-binding_euk"/>
</dbReference>
<evidence type="ECO:0000256" key="1">
    <source>
        <dbReference type="ARBA" id="ARBA00007818"/>
    </source>
</evidence>
<keyword evidence="5" id="KW-1185">Reference proteome</keyword>